<keyword evidence="1" id="KW-0812">Transmembrane</keyword>
<evidence type="ECO:0000313" key="2">
    <source>
        <dbReference type="EMBL" id="WAH38511.1"/>
    </source>
</evidence>
<protein>
    <submittedName>
        <fullName evidence="2">Uncharacterized protein</fullName>
    </submittedName>
</protein>
<evidence type="ECO:0000313" key="3">
    <source>
        <dbReference type="Proteomes" id="UP001164803"/>
    </source>
</evidence>
<keyword evidence="3" id="KW-1185">Reference proteome</keyword>
<feature type="transmembrane region" description="Helical" evidence="1">
    <location>
        <begin position="133"/>
        <end position="149"/>
    </location>
</feature>
<feature type="transmembrane region" description="Helical" evidence="1">
    <location>
        <begin position="37"/>
        <end position="58"/>
    </location>
</feature>
<dbReference type="RefSeq" id="WP_268046087.1">
    <property type="nucleotide sequence ID" value="NZ_CP104064.1"/>
</dbReference>
<name>A0ABY6Z8C3_9BACL</name>
<accession>A0ABY6Z8C3</accession>
<reference evidence="2" key="1">
    <citation type="submission" date="2022-08" db="EMBL/GenBank/DDBJ databases">
        <title>Alicyclobacillus dauci DSM2870, complete genome.</title>
        <authorList>
            <person name="Wang Q."/>
            <person name="Cai R."/>
            <person name="Wang Z."/>
        </authorList>
    </citation>
    <scope>NUCLEOTIDE SEQUENCE</scope>
    <source>
        <strain evidence="2">DSM 28700</strain>
    </source>
</reference>
<evidence type="ECO:0000256" key="1">
    <source>
        <dbReference type="SAM" id="Phobius"/>
    </source>
</evidence>
<proteinExistence type="predicted"/>
<organism evidence="2 3">
    <name type="scientific">Alicyclobacillus dauci</name>
    <dbReference type="NCBI Taxonomy" id="1475485"/>
    <lineage>
        <taxon>Bacteria</taxon>
        <taxon>Bacillati</taxon>
        <taxon>Bacillota</taxon>
        <taxon>Bacilli</taxon>
        <taxon>Bacillales</taxon>
        <taxon>Alicyclobacillaceae</taxon>
        <taxon>Alicyclobacillus</taxon>
    </lineage>
</organism>
<dbReference type="Proteomes" id="UP001164803">
    <property type="component" value="Chromosome"/>
</dbReference>
<feature type="transmembrane region" description="Helical" evidence="1">
    <location>
        <begin position="108"/>
        <end position="127"/>
    </location>
</feature>
<sequence>MNALMALWGLVTACLILSRAAIPSDFWHYNHLSIYQRIVRGLLFGALSSLFLTSGTWLGHETMRHWPTIPWTIVGRDTVLSLILYQSLARINGHSTTDPLLSRFDMNVFVGIYIAVENLLIGLSIAMLELTPYASWVICTGLLTMILALRSPRHLQT</sequence>
<keyword evidence="1" id="KW-1133">Transmembrane helix</keyword>
<keyword evidence="1" id="KW-0472">Membrane</keyword>
<dbReference type="EMBL" id="CP104064">
    <property type="protein sequence ID" value="WAH38511.1"/>
    <property type="molecule type" value="Genomic_DNA"/>
</dbReference>
<gene>
    <name evidence="2" type="ORF">NZD86_08530</name>
</gene>